<organism evidence="3 4">
    <name type="scientific">Flaviaesturariibacter amylovorans</name>
    <dbReference type="NCBI Taxonomy" id="1084520"/>
    <lineage>
        <taxon>Bacteria</taxon>
        <taxon>Pseudomonadati</taxon>
        <taxon>Bacteroidota</taxon>
        <taxon>Chitinophagia</taxon>
        <taxon>Chitinophagales</taxon>
        <taxon>Chitinophagaceae</taxon>
        <taxon>Flaviaestuariibacter</taxon>
    </lineage>
</organism>
<dbReference type="Pfam" id="PF22725">
    <property type="entry name" value="GFO_IDH_MocA_C3"/>
    <property type="match status" value="1"/>
</dbReference>
<sequence>MYQFALVGCGRIGARHAEQIQQKGRLVAVCDTDSAKAEAFGNRYGARTYPSIDHLLASEKEIDVVVVCTPNGLHAEHCIKSLQAYRHVLCEKPLCLTSAGAWEMLNTAHFFRRKLHIVKQNRYNEPVRFVKDLLERGALGRILSFQLNCFWQRPESYYNGDWHGDPNLDGGLLYTQFSHFIDLLYWFLGDITWAQGRRSNHGLRANLKTEDSGVALLRTEGGVSGTLHYTINSGTHNREGSLTLFGEMGSVKIGGEYLNLLEWSSGIDTSGYEPGSGTANDYGAYTGSMSNHHLVYDDLLRALDGSPNSLPSILEAVKVVEIIERIYRHSELDTAS</sequence>
<dbReference type="PANTHER" id="PTHR43249:SF1">
    <property type="entry name" value="D-GLUCOSIDE 3-DEHYDROGENASE"/>
    <property type="match status" value="1"/>
</dbReference>
<dbReference type="PANTHER" id="PTHR43249">
    <property type="entry name" value="UDP-N-ACETYL-2-AMINO-2-DEOXY-D-GLUCURONATE OXIDASE"/>
    <property type="match status" value="1"/>
</dbReference>
<dbReference type="InterPro" id="IPR000683">
    <property type="entry name" value="Gfo/Idh/MocA-like_OxRdtase_N"/>
</dbReference>
<dbReference type="SUPFAM" id="SSF51735">
    <property type="entry name" value="NAD(P)-binding Rossmann-fold domains"/>
    <property type="match status" value="1"/>
</dbReference>
<dbReference type="InterPro" id="IPR052515">
    <property type="entry name" value="Gfo/Idh/MocA_Oxidoreductase"/>
</dbReference>
<name>A0ABP8GSW1_9BACT</name>
<proteinExistence type="predicted"/>
<evidence type="ECO:0000313" key="3">
    <source>
        <dbReference type="EMBL" id="GAA4329502.1"/>
    </source>
</evidence>
<dbReference type="Pfam" id="PF01408">
    <property type="entry name" value="GFO_IDH_MocA"/>
    <property type="match status" value="1"/>
</dbReference>
<reference evidence="4" key="1">
    <citation type="journal article" date="2019" name="Int. J. Syst. Evol. Microbiol.">
        <title>The Global Catalogue of Microorganisms (GCM) 10K type strain sequencing project: providing services to taxonomists for standard genome sequencing and annotation.</title>
        <authorList>
            <consortium name="The Broad Institute Genomics Platform"/>
            <consortium name="The Broad Institute Genome Sequencing Center for Infectious Disease"/>
            <person name="Wu L."/>
            <person name="Ma J."/>
        </authorList>
    </citation>
    <scope>NUCLEOTIDE SEQUENCE [LARGE SCALE GENOMIC DNA]</scope>
    <source>
        <strain evidence="4">JCM 17919</strain>
    </source>
</reference>
<evidence type="ECO:0000259" key="1">
    <source>
        <dbReference type="Pfam" id="PF01408"/>
    </source>
</evidence>
<comment type="caution">
    <text evidence="3">The sequence shown here is derived from an EMBL/GenBank/DDBJ whole genome shotgun (WGS) entry which is preliminary data.</text>
</comment>
<dbReference type="EMBL" id="BAABGY010000007">
    <property type="protein sequence ID" value="GAA4329502.1"/>
    <property type="molecule type" value="Genomic_DNA"/>
</dbReference>
<feature type="domain" description="GFO/IDH/MocA-like oxidoreductase" evidence="2">
    <location>
        <begin position="128"/>
        <end position="251"/>
    </location>
</feature>
<evidence type="ECO:0000259" key="2">
    <source>
        <dbReference type="Pfam" id="PF22725"/>
    </source>
</evidence>
<dbReference type="InterPro" id="IPR055170">
    <property type="entry name" value="GFO_IDH_MocA-like_dom"/>
</dbReference>
<evidence type="ECO:0000313" key="4">
    <source>
        <dbReference type="Proteomes" id="UP001501725"/>
    </source>
</evidence>
<feature type="domain" description="Gfo/Idh/MocA-like oxidoreductase N-terminal" evidence="1">
    <location>
        <begin position="3"/>
        <end position="108"/>
    </location>
</feature>
<gene>
    <name evidence="3" type="ORF">GCM10023184_20050</name>
</gene>
<accession>A0ABP8GSW1</accession>
<dbReference type="InterPro" id="IPR036291">
    <property type="entry name" value="NAD(P)-bd_dom_sf"/>
</dbReference>
<keyword evidence="4" id="KW-1185">Reference proteome</keyword>
<dbReference type="Gene3D" id="3.40.50.720">
    <property type="entry name" value="NAD(P)-binding Rossmann-like Domain"/>
    <property type="match status" value="1"/>
</dbReference>
<dbReference type="Gene3D" id="3.30.360.10">
    <property type="entry name" value="Dihydrodipicolinate Reductase, domain 2"/>
    <property type="match status" value="1"/>
</dbReference>
<dbReference type="SUPFAM" id="SSF55347">
    <property type="entry name" value="Glyceraldehyde-3-phosphate dehydrogenase-like, C-terminal domain"/>
    <property type="match status" value="1"/>
</dbReference>
<dbReference type="Proteomes" id="UP001501725">
    <property type="component" value="Unassembled WGS sequence"/>
</dbReference>
<protein>
    <submittedName>
        <fullName evidence="3">Gfo/Idh/MocA family oxidoreductase</fullName>
    </submittedName>
</protein>
<dbReference type="RefSeq" id="WP_345255491.1">
    <property type="nucleotide sequence ID" value="NZ_BAABGY010000007.1"/>
</dbReference>